<evidence type="ECO:0000313" key="7">
    <source>
        <dbReference type="Proteomes" id="UP000652761"/>
    </source>
</evidence>
<evidence type="ECO:0000259" key="5">
    <source>
        <dbReference type="PROSITE" id="PS50888"/>
    </source>
</evidence>
<feature type="domain" description="BHLH" evidence="5">
    <location>
        <begin position="71"/>
        <end position="120"/>
    </location>
</feature>
<protein>
    <recommendedName>
        <fullName evidence="5">BHLH domain-containing protein</fullName>
    </recommendedName>
</protein>
<dbReference type="SMART" id="SM00353">
    <property type="entry name" value="HLH"/>
    <property type="match status" value="1"/>
</dbReference>
<keyword evidence="2" id="KW-0805">Transcription regulation</keyword>
<dbReference type="Pfam" id="PF00010">
    <property type="entry name" value="HLH"/>
    <property type="match status" value="1"/>
</dbReference>
<comment type="caution">
    <text evidence="6">The sequence shown here is derived from an EMBL/GenBank/DDBJ whole genome shotgun (WGS) entry which is preliminary data.</text>
</comment>
<dbReference type="InterPro" id="IPR036638">
    <property type="entry name" value="HLH_DNA-bd_sf"/>
</dbReference>
<dbReference type="Proteomes" id="UP000652761">
    <property type="component" value="Unassembled WGS sequence"/>
</dbReference>
<comment type="similarity">
    <text evidence="1">Belongs to the bHLH protein family.</text>
</comment>
<organism evidence="6 7">
    <name type="scientific">Colocasia esculenta</name>
    <name type="common">Wild taro</name>
    <name type="synonym">Arum esculentum</name>
    <dbReference type="NCBI Taxonomy" id="4460"/>
    <lineage>
        <taxon>Eukaryota</taxon>
        <taxon>Viridiplantae</taxon>
        <taxon>Streptophyta</taxon>
        <taxon>Embryophyta</taxon>
        <taxon>Tracheophyta</taxon>
        <taxon>Spermatophyta</taxon>
        <taxon>Magnoliopsida</taxon>
        <taxon>Liliopsida</taxon>
        <taxon>Araceae</taxon>
        <taxon>Aroideae</taxon>
        <taxon>Colocasieae</taxon>
        <taxon>Colocasia</taxon>
    </lineage>
</organism>
<keyword evidence="4" id="KW-0804">Transcription</keyword>
<evidence type="ECO:0000256" key="4">
    <source>
        <dbReference type="ARBA" id="ARBA00023163"/>
    </source>
</evidence>
<evidence type="ECO:0000256" key="2">
    <source>
        <dbReference type="ARBA" id="ARBA00023015"/>
    </source>
</evidence>
<dbReference type="InterPro" id="IPR045847">
    <property type="entry name" value="AIG1-like"/>
</dbReference>
<dbReference type="GO" id="GO:0003677">
    <property type="term" value="F:DNA binding"/>
    <property type="evidence" value="ECO:0007669"/>
    <property type="project" value="UniProtKB-KW"/>
</dbReference>
<dbReference type="InterPro" id="IPR011598">
    <property type="entry name" value="bHLH_dom"/>
</dbReference>
<dbReference type="SUPFAM" id="SSF47459">
    <property type="entry name" value="HLH, helix-loop-helix DNA-binding domain"/>
    <property type="match status" value="1"/>
</dbReference>
<evidence type="ECO:0000256" key="3">
    <source>
        <dbReference type="ARBA" id="ARBA00023125"/>
    </source>
</evidence>
<dbReference type="SMR" id="A0A843XQT4"/>
<dbReference type="PANTHER" id="PTHR45844">
    <property type="entry name" value="TRANSCRIPTION FACTOR BHLH30"/>
    <property type="match status" value="1"/>
</dbReference>
<proteinExistence type="inferred from homology"/>
<evidence type="ECO:0000256" key="1">
    <source>
        <dbReference type="ARBA" id="ARBA00005510"/>
    </source>
</evidence>
<accession>A0A843XQT4</accession>
<dbReference type="GO" id="GO:0046983">
    <property type="term" value="F:protein dimerization activity"/>
    <property type="evidence" value="ECO:0007669"/>
    <property type="project" value="InterPro"/>
</dbReference>
<keyword evidence="7" id="KW-1185">Reference proteome</keyword>
<dbReference type="AlphaFoldDB" id="A0A843XQT4"/>
<dbReference type="GO" id="GO:0003700">
    <property type="term" value="F:DNA-binding transcription factor activity"/>
    <property type="evidence" value="ECO:0007669"/>
    <property type="project" value="InterPro"/>
</dbReference>
<dbReference type="OrthoDB" id="71302at2759"/>
<dbReference type="EMBL" id="NMUH01011152">
    <property type="protein sequence ID" value="MQM21523.1"/>
    <property type="molecule type" value="Genomic_DNA"/>
</dbReference>
<dbReference type="PROSITE" id="PS50888">
    <property type="entry name" value="BHLH"/>
    <property type="match status" value="1"/>
</dbReference>
<sequence length="259" mass="27865">MAGCFFPSFGWPGDGGPEASLPSGEYREPFILPWPPGSAVDRVSGFHGLSPSSSSSSSVALGGSAVAKAAAASKVHSLAERRRRERINGHLSTLRRMIPNADKMDKASLLWSVIQEVRVLKRKALDIGKRLAVPAEVNQVSVECDEHEGTSAAACPPLIRASICCDDRPDLFADIVEAFQCLGLKAVRADMASLGGRVRHAFELRRAAGEDDDVCLSSLVESTRDVLGKVASMEEAAPSGLSTKRRRLLHSHFSWVPYN</sequence>
<gene>
    <name evidence="6" type="ORF">Taro_054565</name>
</gene>
<dbReference type="PANTHER" id="PTHR45844:SF18">
    <property type="entry name" value="TRANSCRIPTION FACTOR BHLH51"/>
    <property type="match status" value="1"/>
</dbReference>
<evidence type="ECO:0000313" key="6">
    <source>
        <dbReference type="EMBL" id="MQM21523.1"/>
    </source>
</evidence>
<reference evidence="6" key="1">
    <citation type="submission" date="2017-07" db="EMBL/GenBank/DDBJ databases">
        <title>Taro Niue Genome Assembly and Annotation.</title>
        <authorList>
            <person name="Atibalentja N."/>
            <person name="Keating K."/>
            <person name="Fields C.J."/>
        </authorList>
    </citation>
    <scope>NUCLEOTIDE SEQUENCE</scope>
    <source>
        <strain evidence="6">Niue_2</strain>
        <tissue evidence="6">Leaf</tissue>
    </source>
</reference>
<name>A0A843XQT4_COLES</name>
<keyword evidence="3" id="KW-0238">DNA-binding</keyword>
<dbReference type="Gene3D" id="4.10.280.10">
    <property type="entry name" value="Helix-loop-helix DNA-binding domain"/>
    <property type="match status" value="1"/>
</dbReference>